<feature type="signal peptide" evidence="6">
    <location>
        <begin position="1"/>
        <end position="26"/>
    </location>
</feature>
<name>A0A1G8KVJ4_9LACT</name>
<dbReference type="GO" id="GO:1901678">
    <property type="term" value="P:iron coordination entity transport"/>
    <property type="evidence" value="ECO:0007669"/>
    <property type="project" value="UniProtKB-ARBA"/>
</dbReference>
<evidence type="ECO:0000313" key="9">
    <source>
        <dbReference type="Proteomes" id="UP000235682"/>
    </source>
</evidence>
<dbReference type="CDD" id="cd01140">
    <property type="entry name" value="FatB"/>
    <property type="match status" value="1"/>
</dbReference>
<dbReference type="PANTHER" id="PTHR30532">
    <property type="entry name" value="IRON III DICITRATE-BINDING PERIPLASMIC PROTEIN"/>
    <property type="match status" value="1"/>
</dbReference>
<dbReference type="STRING" id="84521.SAMN04487994_101431"/>
<dbReference type="RefSeq" id="WP_092084914.1">
    <property type="nucleotide sequence ID" value="NZ_FNEL01000014.1"/>
</dbReference>
<dbReference type="EMBL" id="PNHE01000019">
    <property type="protein sequence ID" value="PMC58266.1"/>
    <property type="molecule type" value="Genomic_DNA"/>
</dbReference>
<evidence type="ECO:0000256" key="5">
    <source>
        <dbReference type="SAM" id="Coils"/>
    </source>
</evidence>
<keyword evidence="4 6" id="KW-0732">Signal</keyword>
<comment type="similarity">
    <text evidence="2">Belongs to the bacterial solute-binding protein 8 family.</text>
</comment>
<accession>A0A1G8KVJ4</accession>
<feature type="coiled-coil region" evidence="5">
    <location>
        <begin position="157"/>
        <end position="184"/>
    </location>
</feature>
<evidence type="ECO:0000256" key="3">
    <source>
        <dbReference type="ARBA" id="ARBA00022448"/>
    </source>
</evidence>
<comment type="caution">
    <text evidence="8">The sequence shown here is derived from an EMBL/GenBank/DDBJ whole genome shotgun (WGS) entry which is preliminary data.</text>
</comment>
<reference evidence="8 9" key="1">
    <citation type="submission" date="2017-09" db="EMBL/GenBank/DDBJ databases">
        <title>Bacterial strain isolated from the female urinary microbiota.</title>
        <authorList>
            <person name="Thomas-White K."/>
            <person name="Kumar N."/>
            <person name="Forster S."/>
            <person name="Putonti C."/>
            <person name="Lawley T."/>
            <person name="Wolfe A.J."/>
        </authorList>
    </citation>
    <scope>NUCLEOTIDE SEQUENCE [LARGE SCALE GENOMIC DNA]</scope>
    <source>
        <strain evidence="8 9">UMB0852</strain>
    </source>
</reference>
<evidence type="ECO:0000256" key="6">
    <source>
        <dbReference type="SAM" id="SignalP"/>
    </source>
</evidence>
<protein>
    <submittedName>
        <fullName evidence="8">Iron ABC transporter substrate-binding protein</fullName>
    </submittedName>
</protein>
<organism evidence="8 9">
    <name type="scientific">Dolosicoccus paucivorans</name>
    <dbReference type="NCBI Taxonomy" id="84521"/>
    <lineage>
        <taxon>Bacteria</taxon>
        <taxon>Bacillati</taxon>
        <taxon>Bacillota</taxon>
        <taxon>Bacilli</taxon>
        <taxon>Lactobacillales</taxon>
        <taxon>Aerococcaceae</taxon>
        <taxon>Dolosicoccus</taxon>
    </lineage>
</organism>
<dbReference type="InterPro" id="IPR051313">
    <property type="entry name" value="Bact_iron-sidero_bind"/>
</dbReference>
<evidence type="ECO:0000313" key="8">
    <source>
        <dbReference type="EMBL" id="PMC58266.1"/>
    </source>
</evidence>
<dbReference type="Pfam" id="PF01497">
    <property type="entry name" value="Peripla_BP_2"/>
    <property type="match status" value="1"/>
</dbReference>
<dbReference type="SUPFAM" id="SSF53807">
    <property type="entry name" value="Helical backbone' metal receptor"/>
    <property type="match status" value="1"/>
</dbReference>
<dbReference type="AlphaFoldDB" id="A0A1G8KVJ4"/>
<feature type="chain" id="PRO_5011586174" evidence="6">
    <location>
        <begin position="27"/>
        <end position="306"/>
    </location>
</feature>
<evidence type="ECO:0000256" key="1">
    <source>
        <dbReference type="ARBA" id="ARBA00004196"/>
    </source>
</evidence>
<dbReference type="OrthoDB" id="63946at2"/>
<keyword evidence="9" id="KW-1185">Reference proteome</keyword>
<dbReference type="InterPro" id="IPR002491">
    <property type="entry name" value="ABC_transptr_periplasmic_BD"/>
</dbReference>
<evidence type="ECO:0000256" key="4">
    <source>
        <dbReference type="ARBA" id="ARBA00022729"/>
    </source>
</evidence>
<dbReference type="GO" id="GO:0030288">
    <property type="term" value="C:outer membrane-bounded periplasmic space"/>
    <property type="evidence" value="ECO:0007669"/>
    <property type="project" value="TreeGrafter"/>
</dbReference>
<dbReference type="Proteomes" id="UP000235682">
    <property type="component" value="Unassembled WGS sequence"/>
</dbReference>
<dbReference type="PROSITE" id="PS50983">
    <property type="entry name" value="FE_B12_PBP"/>
    <property type="match status" value="1"/>
</dbReference>
<keyword evidence="5" id="KW-0175">Coiled coil</keyword>
<dbReference type="PANTHER" id="PTHR30532:SF28">
    <property type="entry name" value="PETROBACTIN-BINDING PROTEIN YCLQ"/>
    <property type="match status" value="1"/>
</dbReference>
<comment type="subcellular location">
    <subcellularLocation>
        <location evidence="1">Cell envelope</location>
    </subcellularLocation>
</comment>
<gene>
    <name evidence="8" type="ORF">CJ205_05290</name>
</gene>
<keyword evidence="3" id="KW-0813">Transport</keyword>
<evidence type="ECO:0000259" key="7">
    <source>
        <dbReference type="PROSITE" id="PS50983"/>
    </source>
</evidence>
<evidence type="ECO:0000256" key="2">
    <source>
        <dbReference type="ARBA" id="ARBA00008814"/>
    </source>
</evidence>
<dbReference type="InterPro" id="IPR033870">
    <property type="entry name" value="FatB"/>
</dbReference>
<sequence>MKWMKKLVTLMTLLLALVNLPVHSFAKDTVTFKTEDGEVEIAKDPTKIIAFDLGTLDTLAQLGEEARVVGGPEHAIFPEHLKETYASIENVGGMKDPDLEKINALQPDVIFISSRQADFVADFEKIAPVVFVPVMDENQWTTTKEHTLALVELVGKTDQAQTIIDDLESQMAQLKEKAQNKKALFMMLNEGTLSVFGATSRYGILYNEFGFEPADEAIDASSHGQQVTFEYVLEKNPDVLFVLDRQRAIGQPADENNALLDNELIKQTGAGKDGAIVTVQPDAWYLSAGGLKTTQIMIDDANKVLE</sequence>
<feature type="domain" description="Fe/B12 periplasmic-binding" evidence="7">
    <location>
        <begin position="47"/>
        <end position="306"/>
    </location>
</feature>
<proteinExistence type="inferred from homology"/>
<dbReference type="Gene3D" id="3.40.50.1980">
    <property type="entry name" value="Nitrogenase molybdenum iron protein domain"/>
    <property type="match status" value="2"/>
</dbReference>